<feature type="compositionally biased region" description="Basic and acidic residues" evidence="1">
    <location>
        <begin position="253"/>
        <end position="268"/>
    </location>
</feature>
<sequence length="665" mass="71478">MRSARHRDDSQKYSAHAASHAAVCMTAIATISLALSGCRSGNPIRSTVQVTEDPTAVVSDLQAPEQRLATSTTGKERGLVKVTRDSTKANLASNVQKKPSDAAVKPPARQETSSPHAKAGAPQTQMSLTDASPQKRATHPTRATDVDVSDAGLVSASLSDLSATHQSNRPSDSEATVGARPVASPRELANVSSQRRAATQRQTFNQTELPHALTAAIEQSLNELPALPDSRMVAGDLTPVRLGTGADQLAQLDDLRPEPQSEPRDKIAETSINDAPVDDLVASPSAVAANNTAANNTAANNTAANNTTANHSQAGKPASGKPDTNEPVANEPLVSEAVAKVPVTADSLASQPAVGEPVAPPPSNTQRTPATEPLLAARESAQEDPSVVMNANQVQPASHAGDAGKLEVASHQQVADEERIAPEVVTPEAMLADLSETELYQQLLNRISQPQEGESPTQRERRQIVMRHLMVLAGQPEDALQSMQGLNPTEQLYLQNQLMGLWTMIDPEGHPSSGRRITEALPKFREATRHMATATDSLSLNSLEFCTEIESYGQIKPFEGNRFVAGQQVILYCEIENFAAEDHGGYFQTRLQGSYDIYNADGTKVISQLLPVDQQRSRNRLRDYFVAYQMNLPKGLPHGTYRLQLTIEDVVGKKYGQSSIPFEIR</sequence>
<feature type="region of interest" description="Disordered" evidence="1">
    <location>
        <begin position="84"/>
        <end position="209"/>
    </location>
</feature>
<feature type="region of interest" description="Disordered" evidence="1">
    <location>
        <begin position="302"/>
        <end position="328"/>
    </location>
</feature>
<evidence type="ECO:0000313" key="3">
    <source>
        <dbReference type="EMBL" id="QEG02512.1"/>
    </source>
</evidence>
<dbReference type="AlphaFoldDB" id="A0A5B9MM90"/>
<reference evidence="3 4" key="1">
    <citation type="submission" date="2019-02" db="EMBL/GenBank/DDBJ databases">
        <title>Planctomycetal bacteria perform biofilm scaping via a novel small molecule.</title>
        <authorList>
            <person name="Jeske O."/>
            <person name="Boedeker C."/>
            <person name="Wiegand S."/>
            <person name="Breitling P."/>
            <person name="Kallscheuer N."/>
            <person name="Jogler M."/>
            <person name="Rohde M."/>
            <person name="Petersen J."/>
            <person name="Medema M.H."/>
            <person name="Surup F."/>
            <person name="Jogler C."/>
        </authorList>
    </citation>
    <scope>NUCLEOTIDE SEQUENCE [LARGE SCALE GENOMIC DNA]</scope>
    <source>
        <strain evidence="3 4">Mal15</strain>
    </source>
</reference>
<feature type="region of interest" description="Disordered" evidence="1">
    <location>
        <begin position="347"/>
        <end position="369"/>
    </location>
</feature>
<protein>
    <submittedName>
        <fullName evidence="3">Uncharacterized protein</fullName>
    </submittedName>
</protein>
<keyword evidence="4" id="KW-1185">Reference proteome</keyword>
<dbReference type="Proteomes" id="UP000321353">
    <property type="component" value="Chromosome"/>
</dbReference>
<evidence type="ECO:0000256" key="1">
    <source>
        <dbReference type="SAM" id="MobiDB-lite"/>
    </source>
</evidence>
<gene>
    <name evidence="3" type="ORF">Mal15_66330</name>
</gene>
<keyword evidence="2" id="KW-0472">Membrane</keyword>
<feature type="region of interest" description="Disordered" evidence="1">
    <location>
        <begin position="248"/>
        <end position="274"/>
    </location>
</feature>
<name>A0A5B9MM90_9BACT</name>
<feature type="compositionally biased region" description="Polar residues" evidence="1">
    <location>
        <begin position="88"/>
        <end position="97"/>
    </location>
</feature>
<feature type="compositionally biased region" description="Polar residues" evidence="1">
    <location>
        <begin position="190"/>
        <end position="208"/>
    </location>
</feature>
<accession>A0A5B9MM90</accession>
<keyword evidence="2" id="KW-0812">Transmembrane</keyword>
<feature type="transmembrane region" description="Helical" evidence="2">
    <location>
        <begin position="12"/>
        <end position="35"/>
    </location>
</feature>
<feature type="compositionally biased region" description="Polar residues" evidence="1">
    <location>
        <begin position="122"/>
        <end position="132"/>
    </location>
</feature>
<evidence type="ECO:0000256" key="2">
    <source>
        <dbReference type="SAM" id="Phobius"/>
    </source>
</evidence>
<feature type="compositionally biased region" description="Polar residues" evidence="1">
    <location>
        <begin position="156"/>
        <end position="174"/>
    </location>
</feature>
<evidence type="ECO:0000313" key="4">
    <source>
        <dbReference type="Proteomes" id="UP000321353"/>
    </source>
</evidence>
<dbReference type="EMBL" id="CP036264">
    <property type="protein sequence ID" value="QEG02512.1"/>
    <property type="molecule type" value="Genomic_DNA"/>
</dbReference>
<proteinExistence type="predicted"/>
<organism evidence="3 4">
    <name type="scientific">Stieleria maiorica</name>
    <dbReference type="NCBI Taxonomy" id="2795974"/>
    <lineage>
        <taxon>Bacteria</taxon>
        <taxon>Pseudomonadati</taxon>
        <taxon>Planctomycetota</taxon>
        <taxon>Planctomycetia</taxon>
        <taxon>Pirellulales</taxon>
        <taxon>Pirellulaceae</taxon>
        <taxon>Stieleria</taxon>
    </lineage>
</organism>
<dbReference type="KEGG" id="smam:Mal15_66330"/>
<keyword evidence="2" id="KW-1133">Transmembrane helix</keyword>